<comment type="caution">
    <text evidence="2">The sequence shown here is derived from an EMBL/GenBank/DDBJ whole genome shotgun (WGS) entry which is preliminary data.</text>
</comment>
<dbReference type="Proteomes" id="UP001248709">
    <property type="component" value="Unassembled WGS sequence"/>
</dbReference>
<keyword evidence="1" id="KW-0812">Transmembrane</keyword>
<accession>A0ABU3H638</accession>
<protein>
    <recommendedName>
        <fullName evidence="4">Holin</fullName>
    </recommendedName>
</protein>
<organism evidence="2 3">
    <name type="scientific">Paenibacillus forsythiae</name>
    <dbReference type="NCBI Taxonomy" id="365616"/>
    <lineage>
        <taxon>Bacteria</taxon>
        <taxon>Bacillati</taxon>
        <taxon>Bacillota</taxon>
        <taxon>Bacilli</taxon>
        <taxon>Bacillales</taxon>
        <taxon>Paenibacillaceae</taxon>
        <taxon>Paenibacillus</taxon>
    </lineage>
</organism>
<evidence type="ECO:0008006" key="4">
    <source>
        <dbReference type="Google" id="ProtNLM"/>
    </source>
</evidence>
<reference evidence="2 3" key="1">
    <citation type="submission" date="2023-07" db="EMBL/GenBank/DDBJ databases">
        <title>Genomic Encyclopedia of Type Strains, Phase IV (KMG-IV): sequencing the most valuable type-strain genomes for metagenomic binning, comparative biology and taxonomic classification.</title>
        <authorList>
            <person name="Goeker M."/>
        </authorList>
    </citation>
    <scope>NUCLEOTIDE SEQUENCE [LARGE SCALE GENOMIC DNA]</scope>
    <source>
        <strain evidence="2 3">T98</strain>
    </source>
</reference>
<dbReference type="EMBL" id="JAUSUY010000005">
    <property type="protein sequence ID" value="MDT3426200.1"/>
    <property type="molecule type" value="Genomic_DNA"/>
</dbReference>
<sequence>MGIVGYMAFLFSSQIATGNNLKQTMYRMLLAVLFPLIIVTVFSPDFQTIKIQWFDLICLAAGFSTEIVIKVLNGIVNKAHKFIDKNLK</sequence>
<evidence type="ECO:0000313" key="3">
    <source>
        <dbReference type="Proteomes" id="UP001248709"/>
    </source>
</evidence>
<keyword evidence="3" id="KW-1185">Reference proteome</keyword>
<evidence type="ECO:0000256" key="1">
    <source>
        <dbReference type="SAM" id="Phobius"/>
    </source>
</evidence>
<keyword evidence="1" id="KW-1133">Transmembrane helix</keyword>
<gene>
    <name evidence="2" type="ORF">J2Z22_001720</name>
</gene>
<keyword evidence="1" id="KW-0472">Membrane</keyword>
<proteinExistence type="predicted"/>
<dbReference type="RefSeq" id="WP_025697006.1">
    <property type="nucleotide sequence ID" value="NZ_JAUSUY010000005.1"/>
</dbReference>
<name>A0ABU3H638_9BACL</name>
<evidence type="ECO:0000313" key="2">
    <source>
        <dbReference type="EMBL" id="MDT3426200.1"/>
    </source>
</evidence>
<feature type="transmembrane region" description="Helical" evidence="1">
    <location>
        <begin position="28"/>
        <end position="46"/>
    </location>
</feature>